<evidence type="ECO:0000313" key="2">
    <source>
        <dbReference type="EMBL" id="WMV50726.1"/>
    </source>
</evidence>
<proteinExistence type="predicted"/>
<accession>A0AAF0UT95</accession>
<gene>
    <name evidence="2" type="ORF">MTR67_044111</name>
</gene>
<organism evidence="2 3">
    <name type="scientific">Solanum verrucosum</name>
    <dbReference type="NCBI Taxonomy" id="315347"/>
    <lineage>
        <taxon>Eukaryota</taxon>
        <taxon>Viridiplantae</taxon>
        <taxon>Streptophyta</taxon>
        <taxon>Embryophyta</taxon>
        <taxon>Tracheophyta</taxon>
        <taxon>Spermatophyta</taxon>
        <taxon>Magnoliopsida</taxon>
        <taxon>eudicotyledons</taxon>
        <taxon>Gunneridae</taxon>
        <taxon>Pentapetalae</taxon>
        <taxon>asterids</taxon>
        <taxon>lamiids</taxon>
        <taxon>Solanales</taxon>
        <taxon>Solanaceae</taxon>
        <taxon>Solanoideae</taxon>
        <taxon>Solaneae</taxon>
        <taxon>Solanum</taxon>
    </lineage>
</organism>
<dbReference type="AlphaFoldDB" id="A0AAF0UT95"/>
<sequence>MVVTHGSWLGPQTVGRSTVRGPEFVDGTKVSKFCDGPPGRTVGPSTDMTTRRANARMLEEGNDDQEVPPQVRPQAPIDLLNENVTNAEFRSTFQVLAQDLMSQANR</sequence>
<keyword evidence="3" id="KW-1185">Reference proteome</keyword>
<dbReference type="EMBL" id="CP133621">
    <property type="protein sequence ID" value="WMV50726.1"/>
    <property type="molecule type" value="Genomic_DNA"/>
</dbReference>
<evidence type="ECO:0008006" key="4">
    <source>
        <dbReference type="Google" id="ProtNLM"/>
    </source>
</evidence>
<evidence type="ECO:0000256" key="1">
    <source>
        <dbReference type="SAM" id="MobiDB-lite"/>
    </source>
</evidence>
<reference evidence="2" key="1">
    <citation type="submission" date="2023-08" db="EMBL/GenBank/DDBJ databases">
        <title>A de novo genome assembly of Solanum verrucosum Schlechtendal, a Mexican diploid species geographically isolated from the other diploid A-genome species in potato relatives.</title>
        <authorList>
            <person name="Hosaka K."/>
        </authorList>
    </citation>
    <scope>NUCLEOTIDE SEQUENCE</scope>
    <source>
        <tissue evidence="2">Young leaves</tissue>
    </source>
</reference>
<protein>
    <recommendedName>
        <fullName evidence="4">Gag-pol polyprotein</fullName>
    </recommendedName>
</protein>
<dbReference type="Proteomes" id="UP001234989">
    <property type="component" value="Chromosome 10"/>
</dbReference>
<evidence type="ECO:0000313" key="3">
    <source>
        <dbReference type="Proteomes" id="UP001234989"/>
    </source>
</evidence>
<name>A0AAF0UT95_SOLVR</name>
<feature type="region of interest" description="Disordered" evidence="1">
    <location>
        <begin position="1"/>
        <end position="23"/>
    </location>
</feature>